<protein>
    <submittedName>
        <fullName evidence="1">Uncharacterized protein</fullName>
    </submittedName>
</protein>
<sequence length="23" mass="2826">VELDGEKLDYIIVPLPNVWRWRD</sequence>
<proteinExistence type="predicted"/>
<feature type="non-terminal residue" evidence="1">
    <location>
        <position position="23"/>
    </location>
</feature>
<gene>
    <name evidence="1" type="ORF">METZ01_LOCUS229854</name>
</gene>
<dbReference type="AlphaFoldDB" id="A0A382GPE4"/>
<accession>A0A382GPE4</accession>
<feature type="non-terminal residue" evidence="1">
    <location>
        <position position="1"/>
    </location>
</feature>
<evidence type="ECO:0000313" key="1">
    <source>
        <dbReference type="EMBL" id="SVB77000.1"/>
    </source>
</evidence>
<dbReference type="EMBL" id="UINC01056683">
    <property type="protein sequence ID" value="SVB77000.1"/>
    <property type="molecule type" value="Genomic_DNA"/>
</dbReference>
<organism evidence="1">
    <name type="scientific">marine metagenome</name>
    <dbReference type="NCBI Taxonomy" id="408172"/>
    <lineage>
        <taxon>unclassified sequences</taxon>
        <taxon>metagenomes</taxon>
        <taxon>ecological metagenomes</taxon>
    </lineage>
</organism>
<name>A0A382GPE4_9ZZZZ</name>
<reference evidence="1" key="1">
    <citation type="submission" date="2018-05" db="EMBL/GenBank/DDBJ databases">
        <authorList>
            <person name="Lanie J.A."/>
            <person name="Ng W.-L."/>
            <person name="Kazmierczak K.M."/>
            <person name="Andrzejewski T.M."/>
            <person name="Davidsen T.M."/>
            <person name="Wayne K.J."/>
            <person name="Tettelin H."/>
            <person name="Glass J.I."/>
            <person name="Rusch D."/>
            <person name="Podicherti R."/>
            <person name="Tsui H.-C.T."/>
            <person name="Winkler M.E."/>
        </authorList>
    </citation>
    <scope>NUCLEOTIDE SEQUENCE</scope>
</reference>